<proteinExistence type="inferred from homology"/>
<dbReference type="Pfam" id="PF09756">
    <property type="entry name" value="DDRGK"/>
    <property type="match status" value="1"/>
</dbReference>
<comment type="subcellular location">
    <subcellularLocation>
        <location evidence="1">Membrane</location>
        <topology evidence="1">Single-pass membrane protein</topology>
    </subcellularLocation>
</comment>
<accession>A0ABV0R8I1</accession>
<sequence>MEEEERRAKEDQERREEEEYLRLKASFIIEDQGEQEQLSEDQVRYRSGFCLVVKHLFKASASKVVLLEDLASHFGMRTQDAIARLQDLLAEGTLTG</sequence>
<dbReference type="Gene3D" id="1.10.10.10">
    <property type="entry name" value="Winged helix-like DNA-binding domain superfamily/Winged helix DNA-binding domain"/>
    <property type="match status" value="1"/>
</dbReference>
<dbReference type="SMART" id="SM01128">
    <property type="entry name" value="DDRGK"/>
    <property type="match status" value="1"/>
</dbReference>
<evidence type="ECO:0000256" key="1">
    <source>
        <dbReference type="ARBA" id="ARBA00004167"/>
    </source>
</evidence>
<evidence type="ECO:0000256" key="4">
    <source>
        <dbReference type="ARBA" id="ARBA00022692"/>
    </source>
</evidence>
<dbReference type="EMBL" id="JAHRIN010036412">
    <property type="protein sequence ID" value="MEQ2204454.1"/>
    <property type="molecule type" value="Genomic_DNA"/>
</dbReference>
<keyword evidence="6" id="KW-0472">Membrane</keyword>
<dbReference type="Proteomes" id="UP001434883">
    <property type="component" value="Unassembled WGS sequence"/>
</dbReference>
<evidence type="ECO:0000256" key="6">
    <source>
        <dbReference type="ARBA" id="ARBA00023136"/>
    </source>
</evidence>
<dbReference type="InterPro" id="IPR036388">
    <property type="entry name" value="WH-like_DNA-bd_sf"/>
</dbReference>
<evidence type="ECO:0000313" key="8">
    <source>
        <dbReference type="Proteomes" id="UP001434883"/>
    </source>
</evidence>
<dbReference type="InterPro" id="IPR050899">
    <property type="entry name" value="DDRGK_domain-containing"/>
</dbReference>
<name>A0ABV0R8I1_9TELE</name>
<reference evidence="7 8" key="1">
    <citation type="submission" date="2021-06" db="EMBL/GenBank/DDBJ databases">
        <authorList>
            <person name="Palmer J.M."/>
        </authorList>
    </citation>
    <scope>NUCLEOTIDE SEQUENCE [LARGE SCALE GENOMIC DNA]</scope>
    <source>
        <strain evidence="7 8">XC_2019</strain>
        <tissue evidence="7">Muscle</tissue>
    </source>
</reference>
<evidence type="ECO:0000256" key="3">
    <source>
        <dbReference type="ARBA" id="ARBA00018218"/>
    </source>
</evidence>
<comment type="caution">
    <text evidence="7">The sequence shown here is derived from an EMBL/GenBank/DDBJ whole genome shotgun (WGS) entry which is preliminary data.</text>
</comment>
<dbReference type="InterPro" id="IPR036390">
    <property type="entry name" value="WH_DNA-bd_sf"/>
</dbReference>
<gene>
    <name evidence="7" type="ORF">XENOCAPTIV_013444</name>
</gene>
<evidence type="ECO:0000256" key="5">
    <source>
        <dbReference type="ARBA" id="ARBA00022989"/>
    </source>
</evidence>
<evidence type="ECO:0000313" key="7">
    <source>
        <dbReference type="EMBL" id="MEQ2204454.1"/>
    </source>
</evidence>
<dbReference type="SUPFAM" id="SSF46785">
    <property type="entry name" value="Winged helix' DNA-binding domain"/>
    <property type="match status" value="1"/>
</dbReference>
<keyword evidence="5" id="KW-1133">Transmembrane helix</keyword>
<dbReference type="PANTHER" id="PTHR48176">
    <property type="entry name" value="DDRGK DOMAIN-CONTAINING PROTEIN 1"/>
    <property type="match status" value="1"/>
</dbReference>
<keyword evidence="4" id="KW-0812">Transmembrane</keyword>
<comment type="similarity">
    <text evidence="2">Belongs to the DDRGK1 family.</text>
</comment>
<dbReference type="PANTHER" id="PTHR48176:SF1">
    <property type="entry name" value="DDRGK DOMAIN-CONTAINING PROTEIN 1"/>
    <property type="match status" value="1"/>
</dbReference>
<organism evidence="7 8">
    <name type="scientific">Xenoophorus captivus</name>
    <dbReference type="NCBI Taxonomy" id="1517983"/>
    <lineage>
        <taxon>Eukaryota</taxon>
        <taxon>Metazoa</taxon>
        <taxon>Chordata</taxon>
        <taxon>Craniata</taxon>
        <taxon>Vertebrata</taxon>
        <taxon>Euteleostomi</taxon>
        <taxon>Actinopterygii</taxon>
        <taxon>Neopterygii</taxon>
        <taxon>Teleostei</taxon>
        <taxon>Neoteleostei</taxon>
        <taxon>Acanthomorphata</taxon>
        <taxon>Ovalentaria</taxon>
        <taxon>Atherinomorphae</taxon>
        <taxon>Cyprinodontiformes</taxon>
        <taxon>Goodeidae</taxon>
        <taxon>Xenoophorus</taxon>
    </lineage>
</organism>
<keyword evidence="8" id="KW-1185">Reference proteome</keyword>
<evidence type="ECO:0000256" key="2">
    <source>
        <dbReference type="ARBA" id="ARBA00009829"/>
    </source>
</evidence>
<dbReference type="InterPro" id="IPR019153">
    <property type="entry name" value="DDRGK_dom-contain"/>
</dbReference>
<protein>
    <recommendedName>
        <fullName evidence="3">DDRGK domain-containing protein 1</fullName>
    </recommendedName>
</protein>